<keyword evidence="3" id="KW-1185">Reference proteome</keyword>
<dbReference type="SUPFAM" id="SSF55729">
    <property type="entry name" value="Acyl-CoA N-acyltransferases (Nat)"/>
    <property type="match status" value="1"/>
</dbReference>
<comment type="caution">
    <text evidence="2">The sequence shown here is derived from an EMBL/GenBank/DDBJ whole genome shotgun (WGS) entry which is preliminary data.</text>
</comment>
<dbReference type="PROSITE" id="PS51186">
    <property type="entry name" value="GNAT"/>
    <property type="match status" value="1"/>
</dbReference>
<dbReference type="RefSeq" id="WP_179664891.1">
    <property type="nucleotide sequence ID" value="NZ_JACCBG010000001.1"/>
</dbReference>
<organism evidence="2 3">
    <name type="scientific">Nocardioides panaciterrulae</name>
    <dbReference type="NCBI Taxonomy" id="661492"/>
    <lineage>
        <taxon>Bacteria</taxon>
        <taxon>Bacillati</taxon>
        <taxon>Actinomycetota</taxon>
        <taxon>Actinomycetes</taxon>
        <taxon>Propionibacteriales</taxon>
        <taxon>Nocardioidaceae</taxon>
        <taxon>Nocardioides</taxon>
    </lineage>
</organism>
<evidence type="ECO:0000313" key="2">
    <source>
        <dbReference type="EMBL" id="NYD43367.1"/>
    </source>
</evidence>
<name>A0A7Y9E9A5_9ACTN</name>
<accession>A0A7Y9E9A5</accession>
<dbReference type="GO" id="GO:0016747">
    <property type="term" value="F:acyltransferase activity, transferring groups other than amino-acyl groups"/>
    <property type="evidence" value="ECO:0007669"/>
    <property type="project" value="InterPro"/>
</dbReference>
<dbReference type="InterPro" id="IPR016181">
    <property type="entry name" value="Acyl_CoA_acyltransferase"/>
</dbReference>
<gene>
    <name evidence="2" type="ORF">BJZ21_003450</name>
</gene>
<dbReference type="AlphaFoldDB" id="A0A7Y9E9A5"/>
<sequence length="276" mass="29977">MTDHLWGVRAELAEAEFMYRFNADASATAREALGMDALRLGGGVLTLVREDPTGGYWNKAVGLGITEPLTGELIEEVLARATTHGVPALAFQVAPHAEPAHHARLLEERGLTPGTAFVKFFGPLPATLPGRTDLDVRPVRPEHAAEYARIIRTGFEMPEDPAMEAWFAEAPSYDGDWWTVGAWDGDRLVAVANLFVHGDVATLSGAATLPEARGRGAQGALMAARLREGAARGCRWVSTETWPESPGHPNPSQHNMRRLGLTELYLRPAWVFRPAG</sequence>
<reference evidence="2 3" key="1">
    <citation type="submission" date="2020-07" db="EMBL/GenBank/DDBJ databases">
        <title>Sequencing the genomes of 1000 actinobacteria strains.</title>
        <authorList>
            <person name="Klenk H.-P."/>
        </authorList>
    </citation>
    <scope>NUCLEOTIDE SEQUENCE [LARGE SCALE GENOMIC DNA]</scope>
    <source>
        <strain evidence="2 3">DSM 21350</strain>
    </source>
</reference>
<protein>
    <submittedName>
        <fullName evidence="2">GNAT superfamily N-acetyltransferase</fullName>
    </submittedName>
</protein>
<keyword evidence="2" id="KW-0808">Transferase</keyword>
<dbReference type="Proteomes" id="UP000535511">
    <property type="component" value="Unassembled WGS sequence"/>
</dbReference>
<dbReference type="EMBL" id="JACCBG010000001">
    <property type="protein sequence ID" value="NYD43367.1"/>
    <property type="molecule type" value="Genomic_DNA"/>
</dbReference>
<feature type="domain" description="N-acetyltransferase" evidence="1">
    <location>
        <begin position="134"/>
        <end position="276"/>
    </location>
</feature>
<proteinExistence type="predicted"/>
<dbReference type="InterPro" id="IPR000182">
    <property type="entry name" value="GNAT_dom"/>
</dbReference>
<evidence type="ECO:0000313" key="3">
    <source>
        <dbReference type="Proteomes" id="UP000535511"/>
    </source>
</evidence>
<dbReference type="CDD" id="cd04301">
    <property type="entry name" value="NAT_SF"/>
    <property type="match status" value="1"/>
</dbReference>
<dbReference type="Gene3D" id="3.40.630.30">
    <property type="match status" value="1"/>
</dbReference>
<evidence type="ECO:0000259" key="1">
    <source>
        <dbReference type="PROSITE" id="PS51186"/>
    </source>
</evidence>
<dbReference type="Pfam" id="PF13527">
    <property type="entry name" value="Acetyltransf_9"/>
    <property type="match status" value="1"/>
</dbReference>